<reference evidence="2" key="1">
    <citation type="submission" date="2023-07" db="EMBL/GenBank/DDBJ databases">
        <authorList>
            <person name="Deng Y."/>
            <person name="Zhang Y.-Q."/>
        </authorList>
    </citation>
    <scope>NUCLEOTIDE SEQUENCE [LARGE SCALE GENOMIC DNA]</scope>
    <source>
        <strain evidence="2">CPCC 205710</strain>
    </source>
</reference>
<accession>A0ABT2M8C8</accession>
<dbReference type="EMBL" id="JAODWD010000001">
    <property type="protein sequence ID" value="MCT7657864.1"/>
    <property type="molecule type" value="Genomic_DNA"/>
</dbReference>
<gene>
    <name evidence="1" type="ORF">N4S67_05465</name>
</gene>
<evidence type="ECO:0000313" key="2">
    <source>
        <dbReference type="Proteomes" id="UP001206639"/>
    </source>
</evidence>
<protein>
    <submittedName>
        <fullName evidence="1">Uncharacterized protein</fullName>
    </submittedName>
</protein>
<keyword evidence="2" id="KW-1185">Reference proteome</keyword>
<organism evidence="1 2">
    <name type="scientific">Mycobacterium deserti</name>
    <dbReference type="NCBI Taxonomy" id="2978347"/>
    <lineage>
        <taxon>Bacteria</taxon>
        <taxon>Bacillati</taxon>
        <taxon>Actinomycetota</taxon>
        <taxon>Actinomycetes</taxon>
        <taxon>Mycobacteriales</taxon>
        <taxon>Mycobacteriaceae</taxon>
        <taxon>Mycobacterium</taxon>
    </lineage>
</organism>
<proteinExistence type="predicted"/>
<evidence type="ECO:0000313" key="1">
    <source>
        <dbReference type="EMBL" id="MCT7657864.1"/>
    </source>
</evidence>
<name>A0ABT2M8C8_9MYCO</name>
<comment type="caution">
    <text evidence="1">The sequence shown here is derived from an EMBL/GenBank/DDBJ whole genome shotgun (WGS) entry which is preliminary data.</text>
</comment>
<sequence length="325" mass="35151">MVAVVLAIAVAFFGIRACQNLNRDPHAASLPPAFGVRITDGELRIWTGAPCRKVNRVTVNFSSENARLVLMPPPGEWAVVEYFNLNGPYPGLNVVEQLPDGFDWRASQTIDLWMDAGEGAGSTPSNIAEIVDGSAQHPDDTFWFQGVGWLGPADVKAQDGKTFLSTCTPDPAETPSLPVAFGARVTDGKLHLWTGSPCDKVNGVTLEFKPDATKPDHVDLALGKAGDAMVQLEHFTLGDPVPGLKVTEALPEDFDWREQQSLTLSVHSLGPHELSETDLVEVIEGSTAHPDDTYWFQGVGWLNPAQVVEQNGKTFLATCTPDPKK</sequence>
<dbReference type="RefSeq" id="WP_260991870.1">
    <property type="nucleotide sequence ID" value="NZ_JAODWD010000001.1"/>
</dbReference>
<dbReference type="Proteomes" id="UP001206639">
    <property type="component" value="Unassembled WGS sequence"/>
</dbReference>